<dbReference type="EMBL" id="AMQN01012222">
    <property type="status" value="NOT_ANNOTATED_CDS"/>
    <property type="molecule type" value="Genomic_DNA"/>
</dbReference>
<name>R7TLK7_CAPTE</name>
<evidence type="ECO:0000313" key="4">
    <source>
        <dbReference type="EMBL" id="ELT94554.1"/>
    </source>
</evidence>
<dbReference type="InterPro" id="IPR003959">
    <property type="entry name" value="ATPase_AAA_core"/>
</dbReference>
<dbReference type="Pfam" id="PF00004">
    <property type="entry name" value="AAA"/>
    <property type="match status" value="2"/>
</dbReference>
<dbReference type="GO" id="GO:0005634">
    <property type="term" value="C:nucleus"/>
    <property type="evidence" value="ECO:0007669"/>
    <property type="project" value="TreeGrafter"/>
</dbReference>
<gene>
    <name evidence="4" type="ORF">CAPTEDRAFT_225462</name>
</gene>
<dbReference type="GO" id="GO:0016887">
    <property type="term" value="F:ATP hydrolysis activity"/>
    <property type="evidence" value="ECO:0007669"/>
    <property type="project" value="InterPro"/>
</dbReference>
<dbReference type="SUPFAM" id="SSF52540">
    <property type="entry name" value="P-loop containing nucleoside triphosphate hydrolases"/>
    <property type="match status" value="2"/>
</dbReference>
<dbReference type="GO" id="GO:0005524">
    <property type="term" value="F:ATP binding"/>
    <property type="evidence" value="ECO:0007669"/>
    <property type="project" value="UniProtKB-KW"/>
</dbReference>
<dbReference type="EnsemblMetazoa" id="CapteT225462">
    <property type="protein sequence ID" value="CapteP225462"/>
    <property type="gene ID" value="CapteG225462"/>
</dbReference>
<dbReference type="GO" id="GO:0031593">
    <property type="term" value="F:polyubiquitin modification-dependent protein binding"/>
    <property type="evidence" value="ECO:0007669"/>
    <property type="project" value="TreeGrafter"/>
</dbReference>
<dbReference type="PANTHER" id="PTHR23077:SF194">
    <property type="entry name" value="ATPASE FAMILY GENE 2 PROTEIN HOMOLOG B"/>
    <property type="match status" value="1"/>
</dbReference>
<keyword evidence="6" id="KW-1185">Reference proteome</keyword>
<evidence type="ECO:0000256" key="1">
    <source>
        <dbReference type="ARBA" id="ARBA00022741"/>
    </source>
</evidence>
<organism evidence="4">
    <name type="scientific">Capitella teleta</name>
    <name type="common">Polychaete worm</name>
    <dbReference type="NCBI Taxonomy" id="283909"/>
    <lineage>
        <taxon>Eukaryota</taxon>
        <taxon>Metazoa</taxon>
        <taxon>Spiralia</taxon>
        <taxon>Lophotrochozoa</taxon>
        <taxon>Annelida</taxon>
        <taxon>Polychaeta</taxon>
        <taxon>Sedentaria</taxon>
        <taxon>Scolecida</taxon>
        <taxon>Capitellidae</taxon>
        <taxon>Capitella</taxon>
    </lineage>
</organism>
<dbReference type="EMBL" id="KB309380">
    <property type="protein sequence ID" value="ELT94554.1"/>
    <property type="molecule type" value="Genomic_DNA"/>
</dbReference>
<dbReference type="OMA" id="CAERFIT"/>
<reference evidence="4 6" key="2">
    <citation type="journal article" date="2013" name="Nature">
        <title>Insights into bilaterian evolution from three spiralian genomes.</title>
        <authorList>
            <person name="Simakov O."/>
            <person name="Marletaz F."/>
            <person name="Cho S.J."/>
            <person name="Edsinger-Gonzales E."/>
            <person name="Havlak P."/>
            <person name="Hellsten U."/>
            <person name="Kuo D.H."/>
            <person name="Larsson T."/>
            <person name="Lv J."/>
            <person name="Arendt D."/>
            <person name="Savage R."/>
            <person name="Osoegawa K."/>
            <person name="de Jong P."/>
            <person name="Grimwood J."/>
            <person name="Chapman J.A."/>
            <person name="Shapiro H."/>
            <person name="Aerts A."/>
            <person name="Otillar R.P."/>
            <person name="Terry A.Y."/>
            <person name="Boore J.L."/>
            <person name="Grigoriev I.V."/>
            <person name="Lindberg D.R."/>
            <person name="Seaver E.C."/>
            <person name="Weisblat D.A."/>
            <person name="Putnam N.H."/>
            <person name="Rokhsar D.S."/>
        </authorList>
    </citation>
    <scope>NUCLEOTIDE SEQUENCE</scope>
    <source>
        <strain evidence="4 6">I ESC-2004</strain>
    </source>
</reference>
<dbReference type="Gene3D" id="3.40.50.300">
    <property type="entry name" value="P-loop containing nucleotide triphosphate hydrolases"/>
    <property type="match status" value="2"/>
</dbReference>
<evidence type="ECO:0000313" key="6">
    <source>
        <dbReference type="Proteomes" id="UP000014760"/>
    </source>
</evidence>
<dbReference type="HOGENOM" id="CLU_000688_12_2_1"/>
<dbReference type="GO" id="GO:0030970">
    <property type="term" value="P:retrograde protein transport, ER to cytosol"/>
    <property type="evidence" value="ECO:0007669"/>
    <property type="project" value="TreeGrafter"/>
</dbReference>
<dbReference type="Proteomes" id="UP000014760">
    <property type="component" value="Unassembled WGS sequence"/>
</dbReference>
<dbReference type="FunFam" id="1.10.8.60:FF:000038">
    <property type="entry name" value="spermatogenesis-associated protein 5-like protein 1"/>
    <property type="match status" value="1"/>
</dbReference>
<keyword evidence="1" id="KW-0547">Nucleotide-binding</keyword>
<accession>R7TLK7</accession>
<dbReference type="OrthoDB" id="27435at2759"/>
<dbReference type="Gene3D" id="1.10.8.60">
    <property type="match status" value="2"/>
</dbReference>
<dbReference type="InterPro" id="IPR041569">
    <property type="entry name" value="AAA_lid_3"/>
</dbReference>
<sequence length="736" mass="79836">MAAPSDVSVIFQLKKNASQKCYGSVQLMDKIGAKPRNPVLIVCNKETYTCRIWPRSELDERTIMIESSSVKSRASASSIVLLKPKPAKHLSIAVVIDQCSERDNLVHLVKQTLHNHVVTVHQTIICASVIANLHGVKQINIQAGTPSADALLVVKSTDISIASVVSLEKHRQMTKQNDISPLGGLKLQHHLLKDFIEINFNLSSAAFRNGIDLNRVCLIIGPSGCGKTSLVKQVAMETNAHLMVTSGNQILGSRPGESEGNLREMYAKAVSLSEEGPCVWFLDDIEGLASGKGSAEGRVSTQLAAILDELHGSKNGNLVVLAATNQPNTIDKIVRRRIDKEIAIGVPRLEDRLDALQLLTKQLSLSSQINLCSIAEATPGYLGADLKALIHHAVHNSLCRHNYEGSVIVEAEDLEAALHAIVPSTQRHSDITADFKPTFWKDIGGLDDVKNKIKQAVEWPLKMGEAFRRLGIPCPKGVLLYGPPGCAKTTLVRAAATSCHVTFLAVSCAQLYSPFVGDSEKKIAEVFQQARAGAPSILFLDEVDSLVGNRFQGNSKGGSSVQERVLSTLLNQMDGVGLRSDEAPQLKIKEGESVPASSQPQQDSISVDNSQVLVVAATNRPDMLDDALLRPGRFDRLIYVPPPDQKARVEILKIHRRRTPMSEDVDVEAIALQLDGFTGADIENICREAALLALTVDGIGATEVNQSHFDRVLKEAQPSLSTQQLLSYSQIKSQSS</sequence>
<dbReference type="SMART" id="SM00382">
    <property type="entry name" value="AAA"/>
    <property type="match status" value="2"/>
</dbReference>
<dbReference type="GO" id="GO:0051228">
    <property type="term" value="P:mitotic spindle disassembly"/>
    <property type="evidence" value="ECO:0007669"/>
    <property type="project" value="TreeGrafter"/>
</dbReference>
<keyword evidence="2" id="KW-0067">ATP-binding</keyword>
<dbReference type="InterPro" id="IPR050168">
    <property type="entry name" value="AAA_ATPase_domain"/>
</dbReference>
<dbReference type="InterPro" id="IPR003593">
    <property type="entry name" value="AAA+_ATPase"/>
</dbReference>
<reference evidence="5" key="3">
    <citation type="submission" date="2015-06" db="UniProtKB">
        <authorList>
            <consortium name="EnsemblMetazoa"/>
        </authorList>
    </citation>
    <scope>IDENTIFICATION</scope>
</reference>
<dbReference type="STRING" id="283909.R7TLK7"/>
<feature type="domain" description="AAA+ ATPase" evidence="3">
    <location>
        <begin position="213"/>
        <end position="348"/>
    </location>
</feature>
<dbReference type="PROSITE" id="PS00674">
    <property type="entry name" value="AAA"/>
    <property type="match status" value="1"/>
</dbReference>
<dbReference type="GO" id="GO:0005829">
    <property type="term" value="C:cytosol"/>
    <property type="evidence" value="ECO:0007669"/>
    <property type="project" value="TreeGrafter"/>
</dbReference>
<dbReference type="InterPro" id="IPR027417">
    <property type="entry name" value="P-loop_NTPase"/>
</dbReference>
<proteinExistence type="predicted"/>
<dbReference type="PANTHER" id="PTHR23077">
    <property type="entry name" value="AAA-FAMILY ATPASE"/>
    <property type="match status" value="1"/>
</dbReference>
<dbReference type="AlphaFoldDB" id="R7TLK7"/>
<dbReference type="Pfam" id="PF17862">
    <property type="entry name" value="AAA_lid_3"/>
    <property type="match status" value="1"/>
</dbReference>
<evidence type="ECO:0000313" key="5">
    <source>
        <dbReference type="EnsemblMetazoa" id="CapteP225462"/>
    </source>
</evidence>
<evidence type="ECO:0000259" key="3">
    <source>
        <dbReference type="SMART" id="SM00382"/>
    </source>
</evidence>
<evidence type="ECO:0000256" key="2">
    <source>
        <dbReference type="ARBA" id="ARBA00022840"/>
    </source>
</evidence>
<dbReference type="InterPro" id="IPR003960">
    <property type="entry name" value="ATPase_AAA_CS"/>
</dbReference>
<dbReference type="GO" id="GO:0097352">
    <property type="term" value="P:autophagosome maturation"/>
    <property type="evidence" value="ECO:0007669"/>
    <property type="project" value="TreeGrafter"/>
</dbReference>
<feature type="domain" description="AAA+ ATPase" evidence="3">
    <location>
        <begin position="474"/>
        <end position="644"/>
    </location>
</feature>
<reference evidence="6" key="1">
    <citation type="submission" date="2012-12" db="EMBL/GenBank/DDBJ databases">
        <authorList>
            <person name="Hellsten U."/>
            <person name="Grimwood J."/>
            <person name="Chapman J.A."/>
            <person name="Shapiro H."/>
            <person name="Aerts A."/>
            <person name="Otillar R.P."/>
            <person name="Terry A.Y."/>
            <person name="Boore J.L."/>
            <person name="Simakov O."/>
            <person name="Marletaz F."/>
            <person name="Cho S.-J."/>
            <person name="Edsinger-Gonzales E."/>
            <person name="Havlak P."/>
            <person name="Kuo D.-H."/>
            <person name="Larsson T."/>
            <person name="Lv J."/>
            <person name="Arendt D."/>
            <person name="Savage R."/>
            <person name="Osoegawa K."/>
            <person name="de Jong P."/>
            <person name="Lindberg D.R."/>
            <person name="Seaver E.C."/>
            <person name="Weisblat D.A."/>
            <person name="Putnam N.H."/>
            <person name="Grigoriev I.V."/>
            <person name="Rokhsar D.S."/>
        </authorList>
    </citation>
    <scope>NUCLEOTIDE SEQUENCE</scope>
    <source>
        <strain evidence="6">I ESC-2004</strain>
    </source>
</reference>
<dbReference type="GO" id="GO:0034098">
    <property type="term" value="C:VCP-NPL4-UFD1 AAA ATPase complex"/>
    <property type="evidence" value="ECO:0007669"/>
    <property type="project" value="TreeGrafter"/>
</dbReference>
<protein>
    <recommendedName>
        <fullName evidence="3">AAA+ ATPase domain-containing protein</fullName>
    </recommendedName>
</protein>